<evidence type="ECO:0000313" key="2">
    <source>
        <dbReference type="EMBL" id="CDW84353.1"/>
    </source>
</evidence>
<dbReference type="Proteomes" id="UP000039865">
    <property type="component" value="Unassembled WGS sequence"/>
</dbReference>
<keyword evidence="3" id="KW-1185">Reference proteome</keyword>
<protein>
    <submittedName>
        <fullName evidence="2">Uncharacterized protein</fullName>
    </submittedName>
</protein>
<organism evidence="2 3">
    <name type="scientific">Stylonychia lemnae</name>
    <name type="common">Ciliate</name>
    <dbReference type="NCBI Taxonomy" id="5949"/>
    <lineage>
        <taxon>Eukaryota</taxon>
        <taxon>Sar</taxon>
        <taxon>Alveolata</taxon>
        <taxon>Ciliophora</taxon>
        <taxon>Intramacronucleata</taxon>
        <taxon>Spirotrichea</taxon>
        <taxon>Stichotrichia</taxon>
        <taxon>Sporadotrichida</taxon>
        <taxon>Oxytrichidae</taxon>
        <taxon>Stylonychinae</taxon>
        <taxon>Stylonychia</taxon>
    </lineage>
</organism>
<evidence type="ECO:0000313" key="3">
    <source>
        <dbReference type="Proteomes" id="UP000039865"/>
    </source>
</evidence>
<dbReference type="EMBL" id="CCKQ01012727">
    <property type="protein sequence ID" value="CDW84353.1"/>
    <property type="molecule type" value="Genomic_DNA"/>
</dbReference>
<sequence length="568" mass="66010">MQFRKPTNLQLNRSFQIRGILKSKFEEQFFIIDCGGGTFILKTKSIESHESKGEQIQNRIISSTPQQKNRSQMTGVMQRLVEDEKKRKEKMNSILEMSLREQSEVFHEKIKAQGSFDHFLKQQQEWEYKKNLKISSMIQENLKNSYLGSGITPKMSVNKASGQQQQRATQPVFERLFSAQKSYIEQKQNQMNKVDNSALSTRKVNNQELVERLYYSSRNEKQERDAERKKNQSNASGRASSINSSVSYTLPKSQKLLQNGIENEFTLFLKQQNHTENGNMYLVELPGMLKNIGFLLQPLVEQDRQLAKNYVKLLQKYADEESVSCNINDLEQQNMSVNEEGTPQISKKSKQIANKKLDDVLKQKKEEDELQGVTFKPEIIKSYRPKGNLTDACRSPTSNLSSSRFDSLYQKALEKPEKRDRNIDEIKFEQEKDHFTFKPQREKPALFVSQRNPDQREPLYNMKQALSPAKSILSHIQPKPKTVRQKNAASRPNTAKKIYVQTQEDDEGNSLFYIDVNVNSSKKRIVFRENDVPESVASIFCNKYDMSMEQQQILIKKLKQQLQSTYHH</sequence>
<evidence type="ECO:0000256" key="1">
    <source>
        <dbReference type="SAM" id="MobiDB-lite"/>
    </source>
</evidence>
<feature type="compositionally biased region" description="Polar residues" evidence="1">
    <location>
        <begin position="232"/>
        <end position="243"/>
    </location>
</feature>
<accession>A0A078AU23</accession>
<feature type="region of interest" description="Disordered" evidence="1">
    <location>
        <begin position="216"/>
        <end position="243"/>
    </location>
</feature>
<feature type="compositionally biased region" description="Basic and acidic residues" evidence="1">
    <location>
        <begin position="218"/>
        <end position="230"/>
    </location>
</feature>
<dbReference type="PANTHER" id="PTHR38150:SF1">
    <property type="entry name" value="PFU DOMAIN-CONTAINING PROTEIN"/>
    <property type="match status" value="1"/>
</dbReference>
<dbReference type="PANTHER" id="PTHR38150">
    <property type="entry name" value="EF-HAND DOMAIN-CONTAINING PROTEIN"/>
    <property type="match status" value="1"/>
</dbReference>
<reference evidence="2 3" key="1">
    <citation type="submission" date="2014-06" db="EMBL/GenBank/DDBJ databases">
        <authorList>
            <person name="Swart Estienne"/>
        </authorList>
    </citation>
    <scope>NUCLEOTIDE SEQUENCE [LARGE SCALE GENOMIC DNA]</scope>
    <source>
        <strain evidence="2 3">130c</strain>
    </source>
</reference>
<proteinExistence type="predicted"/>
<dbReference type="InParanoid" id="A0A078AU23"/>
<name>A0A078AU23_STYLE</name>
<gene>
    <name evidence="2" type="primary">Contig4233.g4529</name>
    <name evidence="2" type="ORF">STYLEM_13413</name>
</gene>
<dbReference type="AlphaFoldDB" id="A0A078AU23"/>